<keyword evidence="2" id="KW-1185">Reference proteome</keyword>
<dbReference type="Proteomes" id="UP000265703">
    <property type="component" value="Unassembled WGS sequence"/>
</dbReference>
<gene>
    <name evidence="1" type="ORF">C1645_759301</name>
</gene>
<name>A0A397TIL1_9GLOM</name>
<reference evidence="1 2" key="1">
    <citation type="submission" date="2018-06" db="EMBL/GenBank/DDBJ databases">
        <title>Comparative genomics reveals the genomic features of Rhizophagus irregularis, R. cerebriforme, R. diaphanum and Gigaspora rosea, and their symbiotic lifestyle signature.</title>
        <authorList>
            <person name="Morin E."/>
            <person name="San Clemente H."/>
            <person name="Chen E.C.H."/>
            <person name="De La Providencia I."/>
            <person name="Hainaut M."/>
            <person name="Kuo A."/>
            <person name="Kohler A."/>
            <person name="Murat C."/>
            <person name="Tang N."/>
            <person name="Roy S."/>
            <person name="Loubradou J."/>
            <person name="Henrissat B."/>
            <person name="Grigoriev I.V."/>
            <person name="Corradi N."/>
            <person name="Roux C."/>
            <person name="Martin F.M."/>
        </authorList>
    </citation>
    <scope>NUCLEOTIDE SEQUENCE [LARGE SCALE GENOMIC DNA]</scope>
    <source>
        <strain evidence="1 2">DAOM 227022</strain>
    </source>
</reference>
<comment type="caution">
    <text evidence="1">The sequence shown here is derived from an EMBL/GenBank/DDBJ whole genome shotgun (WGS) entry which is preliminary data.</text>
</comment>
<accession>A0A397TIL1</accession>
<dbReference type="EMBL" id="QKYT01000075">
    <property type="protein sequence ID" value="RIA94684.1"/>
    <property type="molecule type" value="Genomic_DNA"/>
</dbReference>
<evidence type="ECO:0000313" key="1">
    <source>
        <dbReference type="EMBL" id="RIA94684.1"/>
    </source>
</evidence>
<proteinExistence type="predicted"/>
<sequence>MAGNNLRISNLFQDSLNNESYNIYSNTKPELQSLQHSQQFFKKEINIMAGNNSNLFQDCLITNLIIFTQIQNQNCNRYSTPPTIPPTILNQNTSNNLYNNNHFNNIITNNIGNKNFNHNTATISRTTITSTTSLSITSAATISTTTATITISIIPITTTTIWAMTSNISIAIPSIPYYPYYPYYHPQYPSHYHHISDHETIFIKYFLFLFFQLSK</sequence>
<dbReference type="AlphaFoldDB" id="A0A397TIL1"/>
<evidence type="ECO:0000313" key="2">
    <source>
        <dbReference type="Proteomes" id="UP000265703"/>
    </source>
</evidence>
<organism evidence="1 2">
    <name type="scientific">Glomus cerebriforme</name>
    <dbReference type="NCBI Taxonomy" id="658196"/>
    <lineage>
        <taxon>Eukaryota</taxon>
        <taxon>Fungi</taxon>
        <taxon>Fungi incertae sedis</taxon>
        <taxon>Mucoromycota</taxon>
        <taxon>Glomeromycotina</taxon>
        <taxon>Glomeromycetes</taxon>
        <taxon>Glomerales</taxon>
        <taxon>Glomeraceae</taxon>
        <taxon>Glomus</taxon>
    </lineage>
</organism>
<protein>
    <submittedName>
        <fullName evidence="1">Uncharacterized protein</fullName>
    </submittedName>
</protein>